<protein>
    <submittedName>
        <fullName evidence="1">Uncharacterized protein</fullName>
    </submittedName>
</protein>
<evidence type="ECO:0000313" key="1">
    <source>
        <dbReference type="EMBL" id="ORW06388.1"/>
    </source>
</evidence>
<evidence type="ECO:0000313" key="2">
    <source>
        <dbReference type="Proteomes" id="UP000193487"/>
    </source>
</evidence>
<gene>
    <name evidence="1" type="ORF">AWC14_25665</name>
</gene>
<sequence length="175" mass="18807">MTTTTQTPSAIITHSVASIRGQQSADISVHHARTPDARIAMTFSGVLMVIYSAAAAQGLLEAFAAARGHLKHVPAEIPTAPAGLAQPCAQATLAIEWTRRPEYAVVAQIGWNKLKTARVPWIDLYTGPITWQIRDQLGLLSTIELLGRVHKTAIAVFRDGDQYAADPTSADYHAA</sequence>
<organism evidence="1 2">
    <name type="scientific">Mycobacterium kyorinense</name>
    <dbReference type="NCBI Taxonomy" id="487514"/>
    <lineage>
        <taxon>Bacteria</taxon>
        <taxon>Bacillati</taxon>
        <taxon>Actinomycetota</taxon>
        <taxon>Actinomycetes</taxon>
        <taxon>Mycobacteriales</taxon>
        <taxon>Mycobacteriaceae</taxon>
        <taxon>Mycobacterium</taxon>
    </lineage>
</organism>
<dbReference type="AlphaFoldDB" id="A0A1X1Y5N7"/>
<dbReference type="OrthoDB" id="4457510at2"/>
<keyword evidence="2" id="KW-1185">Reference proteome</keyword>
<name>A0A1X1Y5N7_9MYCO</name>
<reference evidence="1 2" key="1">
    <citation type="submission" date="2016-01" db="EMBL/GenBank/DDBJ databases">
        <title>The new phylogeny of the genus Mycobacterium.</title>
        <authorList>
            <person name="Tarcisio F."/>
            <person name="Conor M."/>
            <person name="Antonella G."/>
            <person name="Elisabetta G."/>
            <person name="Giulia F.S."/>
            <person name="Sara T."/>
            <person name="Anna F."/>
            <person name="Clotilde B."/>
            <person name="Roberto B."/>
            <person name="Veronica D.S."/>
            <person name="Fabio R."/>
            <person name="Monica P."/>
            <person name="Olivier J."/>
            <person name="Enrico T."/>
            <person name="Nicola S."/>
        </authorList>
    </citation>
    <scope>NUCLEOTIDE SEQUENCE [LARGE SCALE GENOMIC DNA]</scope>
    <source>
        <strain evidence="1 2">DSM 45166</strain>
    </source>
</reference>
<proteinExistence type="predicted"/>
<dbReference type="EMBL" id="LQPE01000063">
    <property type="protein sequence ID" value="ORW06388.1"/>
    <property type="molecule type" value="Genomic_DNA"/>
</dbReference>
<accession>A0A1X1Y5N7</accession>
<dbReference type="Proteomes" id="UP000193487">
    <property type="component" value="Unassembled WGS sequence"/>
</dbReference>
<comment type="caution">
    <text evidence="1">The sequence shown here is derived from an EMBL/GenBank/DDBJ whole genome shotgun (WGS) entry which is preliminary data.</text>
</comment>
<dbReference type="RefSeq" id="WP_085241181.1">
    <property type="nucleotide sequence ID" value="NZ_LQPE01000063.1"/>
</dbReference>